<evidence type="ECO:0000256" key="6">
    <source>
        <dbReference type="ARBA" id="ARBA00023049"/>
    </source>
</evidence>
<dbReference type="EMBL" id="CAJFCJ010000006">
    <property type="protein sequence ID" value="CAD5115613.1"/>
    <property type="molecule type" value="Genomic_DNA"/>
</dbReference>
<dbReference type="Gene3D" id="1.10.1380.10">
    <property type="entry name" value="Neutral endopeptidase , domain2"/>
    <property type="match status" value="1"/>
</dbReference>
<gene>
    <name evidence="9" type="ORF">DGYR_LOCUS4338</name>
</gene>
<dbReference type="Gene3D" id="3.40.390.10">
    <property type="entry name" value="Collagenase (Catalytic Domain)"/>
    <property type="match status" value="1"/>
</dbReference>
<dbReference type="Proteomes" id="UP000549394">
    <property type="component" value="Unassembled WGS sequence"/>
</dbReference>
<accession>A0A7I8VJL1</accession>
<dbReference type="GO" id="GO:0046872">
    <property type="term" value="F:metal ion binding"/>
    <property type="evidence" value="ECO:0007669"/>
    <property type="project" value="UniProtKB-KW"/>
</dbReference>
<keyword evidence="6" id="KW-0482">Metalloprotease</keyword>
<dbReference type="GO" id="GO:0004222">
    <property type="term" value="F:metalloendopeptidase activity"/>
    <property type="evidence" value="ECO:0007669"/>
    <property type="project" value="InterPro"/>
</dbReference>
<feature type="domain" description="Peptidase M13 C-terminal" evidence="7">
    <location>
        <begin position="427"/>
        <end position="632"/>
    </location>
</feature>
<dbReference type="CDD" id="cd08662">
    <property type="entry name" value="M13"/>
    <property type="match status" value="1"/>
</dbReference>
<dbReference type="GO" id="GO:0005886">
    <property type="term" value="C:plasma membrane"/>
    <property type="evidence" value="ECO:0007669"/>
    <property type="project" value="TreeGrafter"/>
</dbReference>
<keyword evidence="4" id="KW-0378">Hydrolase</keyword>
<keyword evidence="10" id="KW-1185">Reference proteome</keyword>
<keyword evidence="5" id="KW-0862">Zinc</keyword>
<proteinExistence type="predicted"/>
<evidence type="ECO:0000259" key="7">
    <source>
        <dbReference type="Pfam" id="PF01431"/>
    </source>
</evidence>
<dbReference type="GO" id="GO:0016485">
    <property type="term" value="P:protein processing"/>
    <property type="evidence" value="ECO:0007669"/>
    <property type="project" value="TreeGrafter"/>
</dbReference>
<organism evidence="9 10">
    <name type="scientific">Dimorphilus gyrociliatus</name>
    <dbReference type="NCBI Taxonomy" id="2664684"/>
    <lineage>
        <taxon>Eukaryota</taxon>
        <taxon>Metazoa</taxon>
        <taxon>Spiralia</taxon>
        <taxon>Lophotrochozoa</taxon>
        <taxon>Annelida</taxon>
        <taxon>Polychaeta</taxon>
        <taxon>Polychaeta incertae sedis</taxon>
        <taxon>Dinophilidae</taxon>
        <taxon>Dimorphilus</taxon>
    </lineage>
</organism>
<dbReference type="PANTHER" id="PTHR11733">
    <property type="entry name" value="ZINC METALLOPROTEASE FAMILY M13 NEPRILYSIN-RELATED"/>
    <property type="match status" value="1"/>
</dbReference>
<dbReference type="PANTHER" id="PTHR11733:SF133">
    <property type="entry name" value="PHOSPHATE-REGULATING NEUTRAL ENDOPEPTIDASE PHEX"/>
    <property type="match status" value="1"/>
</dbReference>
<dbReference type="InterPro" id="IPR008753">
    <property type="entry name" value="Peptidase_M13_N"/>
</dbReference>
<sequence>MFTALNERLDRLLKELIENNEYLNTLAPIQKVRTLYNSCLNTTRIEDRGLQPLTDLLSDLGEWPVLNPHWTSQGKNWIDTLVKLRLFNNQPLFKTWVHADEREPLKNILQIDQAELGLPTKNFFKQKSKTDAYLKFMKDVANLLQASRERADEHLGEVLRFEKRLSGFLAEEASRRDLKKMYKKMTLKELSRNTTNIDWMRFFTKVFQSVNINITQETEVVVYNLKYLIDLDSLIAEEKANTDAEPLFETTIQNYVVWLMVKNRLKNMGKKYSSARLPFREVMFGTTQEQARWRDCVTVTNNFLGFATSRLFVDRYFDESSKKVALEMIGKVRDSFNEILKELDWMDDEARKTAKEKADAIRDSIGYPEFIQNNTALNNYYKSVTVNESNYFENYLEFLKFTTRRDLSRLDKPVDKTIWHTPPTTVNAFYNPMFNMITFPAAILQPPFYNENFPKYINYGGIATVIGHEITHGFDDRGRLFDKDGKMRTWWSDEVVKKFEKRASCIINQYGNYLVEEVNKTINGVQTQGENIADNGGLKQAFRAYKKLVREGLREQVLPGIDLNPDQLFFLNFAQVWCGSERKEYSMQTLTNGKHSPGRFRVIGTLQNSGDFAKAFKCANGSPMNPENKCSLW</sequence>
<reference evidence="9 10" key="1">
    <citation type="submission" date="2020-08" db="EMBL/GenBank/DDBJ databases">
        <authorList>
            <person name="Hejnol A."/>
        </authorList>
    </citation>
    <scope>NUCLEOTIDE SEQUENCE [LARGE SCALE GENOMIC DNA]</scope>
</reference>
<evidence type="ECO:0000256" key="4">
    <source>
        <dbReference type="ARBA" id="ARBA00022801"/>
    </source>
</evidence>
<dbReference type="PRINTS" id="PR00786">
    <property type="entry name" value="NEPRILYSIN"/>
</dbReference>
<evidence type="ECO:0000313" key="10">
    <source>
        <dbReference type="Proteomes" id="UP000549394"/>
    </source>
</evidence>
<dbReference type="PROSITE" id="PS51885">
    <property type="entry name" value="NEPRILYSIN"/>
    <property type="match status" value="1"/>
</dbReference>
<evidence type="ECO:0000259" key="8">
    <source>
        <dbReference type="Pfam" id="PF05649"/>
    </source>
</evidence>
<dbReference type="OrthoDB" id="6475849at2759"/>
<dbReference type="InterPro" id="IPR000718">
    <property type="entry name" value="Peptidase_M13"/>
</dbReference>
<dbReference type="InterPro" id="IPR018497">
    <property type="entry name" value="Peptidase_M13_C"/>
</dbReference>
<protein>
    <submittedName>
        <fullName evidence="9">DgyrCDS4570</fullName>
    </submittedName>
</protein>
<evidence type="ECO:0000256" key="2">
    <source>
        <dbReference type="ARBA" id="ARBA00022670"/>
    </source>
</evidence>
<feature type="domain" description="Peptidase M13 N-terminal" evidence="8">
    <location>
        <begin position="2"/>
        <end position="368"/>
    </location>
</feature>
<comment type="caution">
    <text evidence="9">The sequence shown here is derived from an EMBL/GenBank/DDBJ whole genome shotgun (WGS) entry which is preliminary data.</text>
</comment>
<evidence type="ECO:0000313" key="9">
    <source>
        <dbReference type="EMBL" id="CAD5115613.1"/>
    </source>
</evidence>
<dbReference type="Pfam" id="PF01431">
    <property type="entry name" value="Peptidase_M13"/>
    <property type="match status" value="1"/>
</dbReference>
<keyword evidence="3" id="KW-0479">Metal-binding</keyword>
<name>A0A7I8VJL1_9ANNE</name>
<dbReference type="Pfam" id="PF05649">
    <property type="entry name" value="Peptidase_M13_N"/>
    <property type="match status" value="1"/>
</dbReference>
<keyword evidence="2" id="KW-0645">Protease</keyword>
<evidence type="ECO:0000256" key="1">
    <source>
        <dbReference type="ARBA" id="ARBA00001947"/>
    </source>
</evidence>
<evidence type="ECO:0000256" key="3">
    <source>
        <dbReference type="ARBA" id="ARBA00022723"/>
    </source>
</evidence>
<dbReference type="InterPro" id="IPR042089">
    <property type="entry name" value="Peptidase_M13_dom_2"/>
</dbReference>
<dbReference type="SUPFAM" id="SSF55486">
    <property type="entry name" value="Metalloproteases ('zincins'), catalytic domain"/>
    <property type="match status" value="1"/>
</dbReference>
<comment type="cofactor">
    <cofactor evidence="1">
        <name>Zn(2+)</name>
        <dbReference type="ChEBI" id="CHEBI:29105"/>
    </cofactor>
</comment>
<dbReference type="AlphaFoldDB" id="A0A7I8VJL1"/>
<evidence type="ECO:0000256" key="5">
    <source>
        <dbReference type="ARBA" id="ARBA00022833"/>
    </source>
</evidence>
<dbReference type="InterPro" id="IPR024079">
    <property type="entry name" value="MetalloPept_cat_dom_sf"/>
</dbReference>